<name>A0ABV8JEP1_9BACL</name>
<keyword evidence="10" id="KW-1185">Reference proteome</keyword>
<proteinExistence type="inferred from homology"/>
<keyword evidence="3" id="KW-1003">Cell membrane</keyword>
<keyword evidence="4 8" id="KW-0812">Transmembrane</keyword>
<feature type="transmembrane region" description="Helical" evidence="8">
    <location>
        <begin position="90"/>
        <end position="109"/>
    </location>
</feature>
<comment type="similarity">
    <text evidence="2">Belongs to the cytochrome c oxidase bacterial subunit 4 family.</text>
</comment>
<feature type="transmembrane region" description="Helical" evidence="8">
    <location>
        <begin position="60"/>
        <end position="78"/>
    </location>
</feature>
<accession>A0ABV8JEP1</accession>
<gene>
    <name evidence="9" type="ORF">ACFOUO_05605</name>
</gene>
<dbReference type="Pfam" id="PF03626">
    <property type="entry name" value="COX4_pro"/>
    <property type="match status" value="1"/>
</dbReference>
<dbReference type="EMBL" id="JBHSAP010000007">
    <property type="protein sequence ID" value="MFC4076285.1"/>
    <property type="molecule type" value="Genomic_DNA"/>
</dbReference>
<evidence type="ECO:0000313" key="9">
    <source>
        <dbReference type="EMBL" id="MFC4076285.1"/>
    </source>
</evidence>
<evidence type="ECO:0000256" key="5">
    <source>
        <dbReference type="ARBA" id="ARBA00022989"/>
    </source>
</evidence>
<keyword evidence="5 8" id="KW-1133">Transmembrane helix</keyword>
<feature type="compositionally biased region" description="Basic and acidic residues" evidence="7">
    <location>
        <begin position="16"/>
        <end position="27"/>
    </location>
</feature>
<comment type="caution">
    <text evidence="9">The sequence shown here is derived from an EMBL/GenBank/DDBJ whole genome shotgun (WGS) entry which is preliminary data.</text>
</comment>
<comment type="subcellular location">
    <subcellularLocation>
        <location evidence="1">Cell membrane</location>
        <topology evidence="1">Multi-pass membrane protein</topology>
    </subcellularLocation>
</comment>
<evidence type="ECO:0000256" key="6">
    <source>
        <dbReference type="ARBA" id="ARBA00023136"/>
    </source>
</evidence>
<evidence type="ECO:0000256" key="4">
    <source>
        <dbReference type="ARBA" id="ARBA00022692"/>
    </source>
</evidence>
<protein>
    <submittedName>
        <fullName evidence="9">Cytochrome C oxidase subunit IV family protein</fullName>
    </submittedName>
</protein>
<evidence type="ECO:0000313" key="10">
    <source>
        <dbReference type="Proteomes" id="UP001595843"/>
    </source>
</evidence>
<feature type="region of interest" description="Disordered" evidence="7">
    <location>
        <begin position="1"/>
        <end position="27"/>
    </location>
</feature>
<dbReference type="PANTHER" id="PTHR36835:SF1">
    <property type="entry name" value="CYTOCHROME BO(3) UBIQUINOL OXIDASE SUBUNIT 4"/>
    <property type="match status" value="1"/>
</dbReference>
<sequence>MTTSKRKGRFSMTPTDHQEENTRPKETPARHLRAFGWMLLFTTISFALVGSGYFSAPLTFTVILALAFIQLLLQLVIFMHMDRRHQLPILFMASGIGFSIIIAVAMWAMKG</sequence>
<evidence type="ECO:0000256" key="3">
    <source>
        <dbReference type="ARBA" id="ARBA00022475"/>
    </source>
</evidence>
<dbReference type="PANTHER" id="PTHR36835">
    <property type="entry name" value="CYTOCHROME BO(3) UBIQUINOL OXIDASE SUBUNIT 4"/>
    <property type="match status" value="1"/>
</dbReference>
<dbReference type="InterPro" id="IPR050968">
    <property type="entry name" value="Cytochrome_c_oxidase_bac_sub4"/>
</dbReference>
<reference evidence="10" key="1">
    <citation type="journal article" date="2019" name="Int. J. Syst. Evol. Microbiol.">
        <title>The Global Catalogue of Microorganisms (GCM) 10K type strain sequencing project: providing services to taxonomists for standard genome sequencing and annotation.</title>
        <authorList>
            <consortium name="The Broad Institute Genomics Platform"/>
            <consortium name="The Broad Institute Genome Sequencing Center for Infectious Disease"/>
            <person name="Wu L."/>
            <person name="Ma J."/>
        </authorList>
    </citation>
    <scope>NUCLEOTIDE SEQUENCE [LARGE SCALE GENOMIC DNA]</scope>
    <source>
        <strain evidence="10">IBRC-M 10813</strain>
    </source>
</reference>
<evidence type="ECO:0000256" key="1">
    <source>
        <dbReference type="ARBA" id="ARBA00004651"/>
    </source>
</evidence>
<organism evidence="9 10">
    <name type="scientific">Salinithrix halophila</name>
    <dbReference type="NCBI Taxonomy" id="1485204"/>
    <lineage>
        <taxon>Bacteria</taxon>
        <taxon>Bacillati</taxon>
        <taxon>Bacillota</taxon>
        <taxon>Bacilli</taxon>
        <taxon>Bacillales</taxon>
        <taxon>Thermoactinomycetaceae</taxon>
        <taxon>Salinithrix</taxon>
    </lineage>
</organism>
<evidence type="ECO:0000256" key="2">
    <source>
        <dbReference type="ARBA" id="ARBA00008079"/>
    </source>
</evidence>
<dbReference type="Proteomes" id="UP001595843">
    <property type="component" value="Unassembled WGS sequence"/>
</dbReference>
<dbReference type="InterPro" id="IPR005171">
    <property type="entry name" value="Cyt_c_oxidase_su4_prok"/>
</dbReference>
<evidence type="ECO:0000256" key="7">
    <source>
        <dbReference type="SAM" id="MobiDB-lite"/>
    </source>
</evidence>
<evidence type="ECO:0000256" key="8">
    <source>
        <dbReference type="SAM" id="Phobius"/>
    </source>
</evidence>
<keyword evidence="6 8" id="KW-0472">Membrane</keyword>
<feature type="transmembrane region" description="Helical" evidence="8">
    <location>
        <begin position="34"/>
        <end position="54"/>
    </location>
</feature>